<dbReference type="PATRIC" id="fig|1203606.4.peg.3087"/>
<dbReference type="Proteomes" id="UP000013981">
    <property type="component" value="Unassembled WGS sequence"/>
</dbReference>
<dbReference type="HOGENOM" id="CLU_434564_0_0_9"/>
<evidence type="ECO:0000313" key="1">
    <source>
        <dbReference type="EMBL" id="EOQ35657.1"/>
    </source>
</evidence>
<gene>
    <name evidence="1" type="ORF">HMPREF1526_03125</name>
</gene>
<organism evidence="1 2">
    <name type="scientific">Butyricicoccus pullicaecorum 1.2</name>
    <dbReference type="NCBI Taxonomy" id="1203606"/>
    <lineage>
        <taxon>Bacteria</taxon>
        <taxon>Bacillati</taxon>
        <taxon>Bacillota</taxon>
        <taxon>Clostridia</taxon>
        <taxon>Eubacteriales</taxon>
        <taxon>Butyricicoccaceae</taxon>
        <taxon>Butyricicoccus</taxon>
    </lineage>
</organism>
<sequence length="629" mass="73727">MRMQNSSPHFWKLEQLNPSSTWQQLMLQAIREAPDSFLVLNTPRGVHDTPRTINAKLSKNADQISKCWHDWHDTTEYKKLSHFLDKTCFCISSELPDYVPTVNRFFRLISDRCFLFSNLSGFFKDPTLPALHSLAKNPTHYFYSHEYLIQKFNSAISQAPTELKPKLQHTRDELFTLSFPSYEVDAKEYFSHWLQQQNIPDHIIEKIQSRFLIDYIKHQQSLAVLSHGEIFTENLDKTFDELKKNLISLYQSCVLRRKHLRRYRENSLSDQAITMKLNMRNHIPQTAYDDVIHELSRLFCAYIYALRDQAYCKDLPESVNPYHLEILNQVYTRVSKLPSAIQPLVFWHLFTAATSKLAHGKLQSFRFMPKKYAPSDQKKSPDDFQYNRTKKILLDIQLFDYLLDVLPPDDREYAKFNFYVFTHFDRFPHFKTSSPKAPTKSPYTFNLSPAYDDCVDQLGGLIRYHIDHCIPHFVSWLNHELPANTSLTNRMDSLSTLLLYDASLLPIKRRLTNRVNNLLQSSAKDNNTLNYVDQYIQQKNRSTGFYSDDKVIEFVTNLQKDHNLYFEGQTQISQNLVVSSTDSAECARLVIQYYLQEQEVLLARKALYRLAAKLIPENLFEHGSPFSDS</sequence>
<evidence type="ECO:0000313" key="2">
    <source>
        <dbReference type="Proteomes" id="UP000013981"/>
    </source>
</evidence>
<proteinExistence type="predicted"/>
<name>R8VXJ8_9FIRM</name>
<keyword evidence="2" id="KW-1185">Reference proteome</keyword>
<accession>R8VXJ8</accession>
<dbReference type="EMBL" id="AQOB01000015">
    <property type="protein sequence ID" value="EOQ35657.1"/>
    <property type="molecule type" value="Genomic_DNA"/>
</dbReference>
<protein>
    <submittedName>
        <fullName evidence="1">Uncharacterized protein</fullName>
    </submittedName>
</protein>
<dbReference type="AlphaFoldDB" id="R8VXJ8"/>
<reference evidence="1 2" key="1">
    <citation type="submission" date="2013-01" db="EMBL/GenBank/DDBJ databases">
        <title>The Genome Sequence of Butyricicoccus pullicaecorum 1.2.</title>
        <authorList>
            <consortium name="The Broad Institute Genome Sequencing Platform"/>
            <person name="Earl A."/>
            <person name="Ward D."/>
            <person name="Feldgarden M."/>
            <person name="Gevers D."/>
            <person name="Van Immerseel F."/>
            <person name="Eeckhaut V."/>
            <person name="Walker B."/>
            <person name="Young S.K."/>
            <person name="Zeng Q."/>
            <person name="Gargeya S."/>
            <person name="Fitzgerald M."/>
            <person name="Haas B."/>
            <person name="Abouelleil A."/>
            <person name="Alvarado L."/>
            <person name="Arachchi H.M."/>
            <person name="Berlin A.M."/>
            <person name="Chapman S.B."/>
            <person name="Dewar J."/>
            <person name="Goldberg J."/>
            <person name="Griggs A."/>
            <person name="Gujja S."/>
            <person name="Hansen M."/>
            <person name="Howarth C."/>
            <person name="Imamovic A."/>
            <person name="Larimer J."/>
            <person name="McCowan C."/>
            <person name="Murphy C."/>
            <person name="Neiman D."/>
            <person name="Pearson M."/>
            <person name="Priest M."/>
            <person name="Roberts A."/>
            <person name="Saif S."/>
            <person name="Shea T."/>
            <person name="Sisk P."/>
            <person name="Sykes S."/>
            <person name="Wortman J."/>
            <person name="Nusbaum C."/>
            <person name="Birren B."/>
        </authorList>
    </citation>
    <scope>NUCLEOTIDE SEQUENCE [LARGE SCALE GENOMIC DNA]</scope>
    <source>
        <strain evidence="1 2">1.2</strain>
    </source>
</reference>
<comment type="caution">
    <text evidence="1">The sequence shown here is derived from an EMBL/GenBank/DDBJ whole genome shotgun (WGS) entry which is preliminary data.</text>
</comment>